<keyword evidence="7 16" id="KW-0663">Pyridoxal phosphate</keyword>
<proteinExistence type="inferred from homology"/>
<dbReference type="Pfam" id="PF00282">
    <property type="entry name" value="Pyridoxal_deC"/>
    <property type="match status" value="1"/>
</dbReference>
<keyword evidence="6" id="KW-0256">Endoplasmic reticulum</keyword>
<dbReference type="OrthoDB" id="10254570at2759"/>
<comment type="pathway">
    <text evidence="3">Lipid metabolism; sphingolipid metabolism.</text>
</comment>
<dbReference type="GO" id="GO:0005789">
    <property type="term" value="C:endoplasmic reticulum membrane"/>
    <property type="evidence" value="ECO:0007669"/>
    <property type="project" value="UniProtKB-SubCell"/>
</dbReference>
<dbReference type="GO" id="GO:0019752">
    <property type="term" value="P:carboxylic acid metabolic process"/>
    <property type="evidence" value="ECO:0007669"/>
    <property type="project" value="InterPro"/>
</dbReference>
<keyword evidence="9" id="KW-1133">Transmembrane helix</keyword>
<dbReference type="InterPro" id="IPR015424">
    <property type="entry name" value="PyrdxlP-dep_Trfase"/>
</dbReference>
<evidence type="ECO:0000256" key="14">
    <source>
        <dbReference type="ARBA" id="ARBA00038965"/>
    </source>
</evidence>
<feature type="modified residue" description="N6-(pyridoxal phosphate)lysine" evidence="16">
    <location>
        <position position="209"/>
    </location>
</feature>
<dbReference type="GO" id="GO:0030149">
    <property type="term" value="P:sphingolipid catabolic process"/>
    <property type="evidence" value="ECO:0007669"/>
    <property type="project" value="TreeGrafter"/>
</dbReference>
<dbReference type="GO" id="GO:0030170">
    <property type="term" value="F:pyridoxal phosphate binding"/>
    <property type="evidence" value="ECO:0007669"/>
    <property type="project" value="InterPro"/>
</dbReference>
<dbReference type="PANTHER" id="PTHR42735:SF6">
    <property type="entry name" value="SPHINGOSINE-1-PHOSPHATE LYASE 1"/>
    <property type="match status" value="1"/>
</dbReference>
<dbReference type="InterPro" id="IPR015422">
    <property type="entry name" value="PyrdxlP-dep_Trfase_small"/>
</dbReference>
<evidence type="ECO:0000256" key="9">
    <source>
        <dbReference type="ARBA" id="ARBA00022989"/>
    </source>
</evidence>
<evidence type="ECO:0000313" key="18">
    <source>
        <dbReference type="EMBL" id="PVD39469.1"/>
    </source>
</evidence>
<evidence type="ECO:0000256" key="10">
    <source>
        <dbReference type="ARBA" id="ARBA00023098"/>
    </source>
</evidence>
<evidence type="ECO:0000256" key="5">
    <source>
        <dbReference type="ARBA" id="ARBA00022692"/>
    </source>
</evidence>
<keyword evidence="10" id="KW-0443">Lipid metabolism</keyword>
<dbReference type="InterPro" id="IPR050477">
    <property type="entry name" value="GrpII_AminoAcid_Decarb"/>
</dbReference>
<evidence type="ECO:0000256" key="11">
    <source>
        <dbReference type="ARBA" id="ARBA00023136"/>
    </source>
</evidence>
<dbReference type="InterPro" id="IPR015421">
    <property type="entry name" value="PyrdxlP-dep_Trfase_major"/>
</dbReference>
<evidence type="ECO:0000256" key="4">
    <source>
        <dbReference type="ARBA" id="ARBA00004991"/>
    </source>
</evidence>
<evidence type="ECO:0000313" key="19">
    <source>
        <dbReference type="Proteomes" id="UP000245119"/>
    </source>
</evidence>
<reference evidence="18 19" key="1">
    <citation type="submission" date="2018-04" db="EMBL/GenBank/DDBJ databases">
        <title>The genome of golden apple snail Pomacea canaliculata provides insight into stress tolerance and invasive adaptation.</title>
        <authorList>
            <person name="Liu C."/>
            <person name="Liu B."/>
            <person name="Ren Y."/>
            <person name="Zhang Y."/>
            <person name="Wang H."/>
            <person name="Li S."/>
            <person name="Jiang F."/>
            <person name="Yin L."/>
            <person name="Zhang G."/>
            <person name="Qian W."/>
            <person name="Fan W."/>
        </authorList>
    </citation>
    <scope>NUCLEOTIDE SEQUENCE [LARGE SCALE GENOMIC DNA]</scope>
    <source>
        <strain evidence="18">SZHN2017</strain>
        <tissue evidence="18">Muscle</tissue>
    </source>
</reference>
<evidence type="ECO:0000256" key="13">
    <source>
        <dbReference type="ARBA" id="ARBA00038302"/>
    </source>
</evidence>
<keyword evidence="11" id="KW-0472">Membrane</keyword>
<evidence type="ECO:0000256" key="6">
    <source>
        <dbReference type="ARBA" id="ARBA00022824"/>
    </source>
</evidence>
<name>A0A2T7Q1C0_POMCA</name>
<comment type="subcellular location">
    <subcellularLocation>
        <location evidence="2">Endoplasmic reticulum membrane</location>
        <topology evidence="2">Single-pass membrane protein</topology>
    </subcellularLocation>
</comment>
<comment type="similarity">
    <text evidence="13">Belongs to the group II decarboxylase family. Sphingosine-1-phosphate lyase subfamily.</text>
</comment>
<protein>
    <recommendedName>
        <fullName evidence="14">sphinganine-1-phosphate aldolase</fullName>
        <ecNumber evidence="14">4.1.2.27</ecNumber>
    </recommendedName>
    <alternativeName>
        <fullName evidence="15">Sphingosine-1-phosphate aldolase</fullName>
    </alternativeName>
</protein>
<comment type="cofactor">
    <cofactor evidence="1 16 17">
        <name>pyridoxal 5'-phosphate</name>
        <dbReference type="ChEBI" id="CHEBI:597326"/>
    </cofactor>
</comment>
<evidence type="ECO:0000256" key="8">
    <source>
        <dbReference type="ARBA" id="ARBA00022919"/>
    </source>
</evidence>
<dbReference type="SUPFAM" id="SSF53383">
    <property type="entry name" value="PLP-dependent transferases"/>
    <property type="match status" value="1"/>
</dbReference>
<dbReference type="Gene3D" id="3.40.640.10">
    <property type="entry name" value="Type I PLP-dependent aspartate aminotransferase-like (Major domain)"/>
    <property type="match status" value="1"/>
</dbReference>
<evidence type="ECO:0000256" key="12">
    <source>
        <dbReference type="ARBA" id="ARBA00023239"/>
    </source>
</evidence>
<keyword evidence="19" id="KW-1185">Reference proteome</keyword>
<gene>
    <name evidence="18" type="ORF">C0Q70_02100</name>
</gene>
<dbReference type="AlphaFoldDB" id="A0A2T7Q1C0"/>
<dbReference type="EC" id="4.1.2.27" evidence="14"/>
<keyword evidence="5" id="KW-0812">Transmembrane</keyword>
<dbReference type="FunFam" id="3.40.640.10:FF:000020">
    <property type="entry name" value="sphingosine-1-phosphate lyase 1"/>
    <property type="match status" value="1"/>
</dbReference>
<keyword evidence="8" id="KW-0746">Sphingolipid metabolism</keyword>
<dbReference type="Gene3D" id="3.90.1150.10">
    <property type="entry name" value="Aspartate Aminotransferase, domain 1"/>
    <property type="match status" value="2"/>
</dbReference>
<dbReference type="PANTHER" id="PTHR42735">
    <property type="match status" value="1"/>
</dbReference>
<evidence type="ECO:0000256" key="7">
    <source>
        <dbReference type="ARBA" id="ARBA00022898"/>
    </source>
</evidence>
<evidence type="ECO:0000256" key="17">
    <source>
        <dbReference type="RuleBase" id="RU000382"/>
    </source>
</evidence>
<dbReference type="GO" id="GO:0008117">
    <property type="term" value="F:sphinganine-1-phosphate aldolase activity"/>
    <property type="evidence" value="ECO:0007669"/>
    <property type="project" value="UniProtKB-EC"/>
</dbReference>
<dbReference type="InterPro" id="IPR002129">
    <property type="entry name" value="PyrdxlP-dep_de-COase"/>
</dbReference>
<comment type="pathway">
    <text evidence="4">Sphingolipid metabolism.</text>
</comment>
<dbReference type="STRING" id="400727.A0A2T7Q1C0"/>
<keyword evidence="12 17" id="KW-0456">Lyase</keyword>
<evidence type="ECO:0000256" key="16">
    <source>
        <dbReference type="PIRSR" id="PIRSR602129-50"/>
    </source>
</evidence>
<dbReference type="Gene3D" id="6.10.140.2150">
    <property type="match status" value="1"/>
</dbReference>
<evidence type="ECO:0000256" key="15">
    <source>
        <dbReference type="ARBA" id="ARBA00042568"/>
    </source>
</evidence>
<dbReference type="Proteomes" id="UP000245119">
    <property type="component" value="Linkage Group LG1"/>
</dbReference>
<dbReference type="EMBL" id="PZQS01000001">
    <property type="protein sequence ID" value="PVD39469.1"/>
    <property type="molecule type" value="Genomic_DNA"/>
</dbReference>
<sequence>MNKSIKGSNYLRNLPLKGFTEEEVLGMLQQYKQLAKDDWKKGKVSGTVYSGEDKLTELMAKTTSGGTESIMLACLAYRNIARSRGIKVPEIIVPHTAHAAFDKAASFFHMKITHIPVDEVTCKVDVAAMKRAISRETCMLVVSAPSFPHGIIDPVEEVAELGRKYNVPVHVDCCLGGFLVPFMEKAGYSLAPFDFRVLGVTSISADTHKYGFAPKGSSVIMYRNSALHKQQFFVQPDWPGGIYASPTMAGYRAGAIIAACWATMLYFGEQGYINSTRAIVSTTKYITDELKKVDGIFVYGSPEVCVIGIGSKHFNIYRLFEDLVGKGWIINSLQFPASIHLCVTMPTTQSGVADQFVNDVRTAVEEIMKTPSKDCEGVGAIYGMVQTYQTVLWWRRLQAAFWSHATIPRMYLILVGNQ</sequence>
<evidence type="ECO:0000256" key="1">
    <source>
        <dbReference type="ARBA" id="ARBA00001933"/>
    </source>
</evidence>
<comment type="caution">
    <text evidence="18">The sequence shown here is derived from an EMBL/GenBank/DDBJ whole genome shotgun (WGS) entry which is preliminary data.</text>
</comment>
<evidence type="ECO:0000256" key="2">
    <source>
        <dbReference type="ARBA" id="ARBA00004389"/>
    </source>
</evidence>
<accession>A0A2T7Q1C0</accession>
<organism evidence="18 19">
    <name type="scientific">Pomacea canaliculata</name>
    <name type="common">Golden apple snail</name>
    <dbReference type="NCBI Taxonomy" id="400727"/>
    <lineage>
        <taxon>Eukaryota</taxon>
        <taxon>Metazoa</taxon>
        <taxon>Spiralia</taxon>
        <taxon>Lophotrochozoa</taxon>
        <taxon>Mollusca</taxon>
        <taxon>Gastropoda</taxon>
        <taxon>Caenogastropoda</taxon>
        <taxon>Architaenioglossa</taxon>
        <taxon>Ampullarioidea</taxon>
        <taxon>Ampullariidae</taxon>
        <taxon>Pomacea</taxon>
    </lineage>
</organism>
<evidence type="ECO:0000256" key="3">
    <source>
        <dbReference type="ARBA" id="ARBA00004760"/>
    </source>
</evidence>